<keyword evidence="18 21" id="KW-0472">Membrane</keyword>
<accession>A0ABX0N707</accession>
<dbReference type="PANTHER" id="PTHR10422">
    <property type="entry name" value="CYTOCHROME C OXIDASE SUBUNIT 1"/>
    <property type="match status" value="1"/>
</dbReference>
<sequence length="475" mass="53769">MDRALNYNNKIVRYFTIATVFWGVIGMLVGVFIAAQLAWPALNFDIAWLSYGRLRPLHTNAVIFAFGINGLFATSYWVVQRTCQVRLFSDTLAMITFWGWQAILVLATITLPMGFTRGKEYAELEWPIALLITVVWVIYAIVFFGTIVKRKVKHIYVANWFFGGYILAVAILHIVNGAVMPASFWKSYSAYAGVQDAMIQWWYGHNAVGFILTAGYLGMVYYFIPKQAERPVYSYRLSIVHFWALIFTYMWAGPHHLHYTALPDWTQSIGMVFSLILLAPSWGGMINGIMTLSGAWHKLRSDPILKFLIVSLSFYGIATFEGPMMSIKTINALSHYTDWTVAHVHAGALGWVGFITMGSIYYLIPRLSGKTEMWSVRLIDTHFWVATIGIVLYISSMWIAGVMQGLMWRAVNSDGTLTYTFVEGVKATYPYYVIRVGGGLLYLTGMLLMAYNTYRTMRSTVSEDARIPTLLPAHA</sequence>
<comment type="catalytic activity">
    <reaction evidence="19">
        <text>4 Fe(II)-[cytochrome c] + O2 + 8 H(+)(in) = 4 Fe(III)-[cytochrome c] + 2 H2O + 4 H(+)(out)</text>
        <dbReference type="Rhea" id="RHEA:11436"/>
        <dbReference type="Rhea" id="RHEA-COMP:10350"/>
        <dbReference type="Rhea" id="RHEA-COMP:14399"/>
        <dbReference type="ChEBI" id="CHEBI:15377"/>
        <dbReference type="ChEBI" id="CHEBI:15378"/>
        <dbReference type="ChEBI" id="CHEBI:15379"/>
        <dbReference type="ChEBI" id="CHEBI:29033"/>
        <dbReference type="ChEBI" id="CHEBI:29034"/>
        <dbReference type="EC" id="7.1.1.9"/>
    </reaction>
</comment>
<feature type="transmembrane region" description="Helical" evidence="21">
    <location>
        <begin position="202"/>
        <end position="224"/>
    </location>
</feature>
<dbReference type="Pfam" id="PF00115">
    <property type="entry name" value="COX1"/>
    <property type="match status" value="1"/>
</dbReference>
<dbReference type="CDD" id="cd01661">
    <property type="entry name" value="cbb3_Oxidase_I"/>
    <property type="match status" value="1"/>
</dbReference>
<reference evidence="23 24" key="1">
    <citation type="submission" date="2019-10" db="EMBL/GenBank/DDBJ databases">
        <title>Taxonomy of Antarctic Massilia spp.: description of Massilia rubra sp. nov., Massilia aquatica sp. nov., Massilia mucilaginosa sp. nov., Massilia frigida sp. nov. isolated from streams, lakes and regoliths.</title>
        <authorList>
            <person name="Holochova P."/>
            <person name="Sedlacek I."/>
            <person name="Kralova S."/>
            <person name="Maslanova I."/>
            <person name="Busse H.-J."/>
            <person name="Stankova E."/>
            <person name="Vrbovska V."/>
            <person name="Kovarovic V."/>
            <person name="Bartak M."/>
            <person name="Svec P."/>
            <person name="Pantucek R."/>
        </authorList>
    </citation>
    <scope>NUCLEOTIDE SEQUENCE [LARGE SCALE GENOMIC DNA]</scope>
    <source>
        <strain evidence="23 24">CCM 8695</strain>
    </source>
</reference>
<evidence type="ECO:0000256" key="3">
    <source>
        <dbReference type="ARBA" id="ARBA00004651"/>
    </source>
</evidence>
<keyword evidence="11 20" id="KW-0812">Transmembrane</keyword>
<keyword evidence="23" id="KW-0560">Oxidoreductase</keyword>
<evidence type="ECO:0000256" key="11">
    <source>
        <dbReference type="ARBA" id="ARBA00022692"/>
    </source>
</evidence>
<evidence type="ECO:0000256" key="4">
    <source>
        <dbReference type="ARBA" id="ARBA00004673"/>
    </source>
</evidence>
<feature type="transmembrane region" description="Helical" evidence="21">
    <location>
        <begin position="233"/>
        <end position="252"/>
    </location>
</feature>
<dbReference type="NCBIfam" id="TIGR00780">
    <property type="entry name" value="ccoN"/>
    <property type="match status" value="1"/>
</dbReference>
<feature type="transmembrane region" description="Helical" evidence="21">
    <location>
        <begin position="431"/>
        <end position="451"/>
    </location>
</feature>
<evidence type="ECO:0000256" key="12">
    <source>
        <dbReference type="ARBA" id="ARBA00022723"/>
    </source>
</evidence>
<dbReference type="SUPFAM" id="SSF81442">
    <property type="entry name" value="Cytochrome c oxidase subunit I-like"/>
    <property type="match status" value="1"/>
</dbReference>
<feature type="transmembrane region" description="Helical" evidence="21">
    <location>
        <begin position="12"/>
        <end position="39"/>
    </location>
</feature>
<keyword evidence="16" id="KW-0408">Iron</keyword>
<evidence type="ECO:0000256" key="15">
    <source>
        <dbReference type="ARBA" id="ARBA00022989"/>
    </source>
</evidence>
<evidence type="ECO:0000256" key="19">
    <source>
        <dbReference type="ARBA" id="ARBA00047816"/>
    </source>
</evidence>
<dbReference type="EC" id="7.1.1.9" evidence="6"/>
<comment type="cofactor">
    <cofactor evidence="1">
        <name>heme b</name>
        <dbReference type="ChEBI" id="CHEBI:60344"/>
    </cofactor>
</comment>
<comment type="pathway">
    <text evidence="4">Energy metabolism; oxidative phosphorylation.</text>
</comment>
<keyword evidence="12" id="KW-0479">Metal-binding</keyword>
<keyword evidence="8" id="KW-1003">Cell membrane</keyword>
<keyword evidence="17" id="KW-0186">Copper</keyword>
<feature type="transmembrane region" description="Helical" evidence="21">
    <location>
        <begin position="59"/>
        <end position="79"/>
    </location>
</feature>
<dbReference type="PROSITE" id="PS00077">
    <property type="entry name" value="COX1_CUB"/>
    <property type="match status" value="1"/>
</dbReference>
<evidence type="ECO:0000256" key="7">
    <source>
        <dbReference type="ARBA" id="ARBA00022448"/>
    </source>
</evidence>
<dbReference type="InterPro" id="IPR004677">
    <property type="entry name" value="Cyt_c_oxidase_cbb3_su1"/>
</dbReference>
<keyword evidence="7 20" id="KW-0813">Transport</keyword>
<feature type="transmembrane region" description="Helical" evidence="21">
    <location>
        <begin position="272"/>
        <end position="292"/>
    </location>
</feature>
<feature type="transmembrane region" description="Helical" evidence="21">
    <location>
        <begin position="126"/>
        <end position="148"/>
    </location>
</feature>
<dbReference type="InterPro" id="IPR023615">
    <property type="entry name" value="Cyt_c_Oxase_su1_BS"/>
</dbReference>
<evidence type="ECO:0000256" key="2">
    <source>
        <dbReference type="ARBA" id="ARBA00001973"/>
    </source>
</evidence>
<dbReference type="InterPro" id="IPR036927">
    <property type="entry name" value="Cyt_c_oxase-like_su1_sf"/>
</dbReference>
<dbReference type="InterPro" id="IPR000883">
    <property type="entry name" value="Cyt_C_Oxase_1"/>
</dbReference>
<evidence type="ECO:0000256" key="10">
    <source>
        <dbReference type="ARBA" id="ARBA00022660"/>
    </source>
</evidence>
<feature type="domain" description="Cytochrome oxidase subunit I profile" evidence="22">
    <location>
        <begin position="1"/>
        <end position="475"/>
    </location>
</feature>
<evidence type="ECO:0000256" key="14">
    <source>
        <dbReference type="ARBA" id="ARBA00022982"/>
    </source>
</evidence>
<evidence type="ECO:0000256" key="1">
    <source>
        <dbReference type="ARBA" id="ARBA00001970"/>
    </source>
</evidence>
<comment type="similarity">
    <text evidence="5 20">Belongs to the heme-copper respiratory oxidase family.</text>
</comment>
<evidence type="ECO:0000256" key="20">
    <source>
        <dbReference type="RuleBase" id="RU000370"/>
    </source>
</evidence>
<feature type="transmembrane region" description="Helical" evidence="21">
    <location>
        <begin position="304"/>
        <end position="322"/>
    </location>
</feature>
<keyword evidence="14 20" id="KW-0249">Electron transport</keyword>
<keyword evidence="9 20" id="KW-0349">Heme</keyword>
<protein>
    <recommendedName>
        <fullName evidence="6">cytochrome-c oxidase</fullName>
        <ecNumber evidence="6">7.1.1.9</ecNumber>
    </recommendedName>
</protein>
<evidence type="ECO:0000313" key="23">
    <source>
        <dbReference type="EMBL" id="NHZ80877.1"/>
    </source>
</evidence>
<keyword evidence="24" id="KW-1185">Reference proteome</keyword>
<dbReference type="Gene3D" id="1.20.210.10">
    <property type="entry name" value="Cytochrome c oxidase-like, subunit I domain"/>
    <property type="match status" value="1"/>
</dbReference>
<gene>
    <name evidence="23" type="primary">ccoN</name>
    <name evidence="23" type="ORF">F2P44_16575</name>
</gene>
<dbReference type="Proteomes" id="UP000621455">
    <property type="component" value="Unassembled WGS sequence"/>
</dbReference>
<dbReference type="PANTHER" id="PTHR10422:SF29">
    <property type="entry name" value="CYTOCHROME C OXIDASE SUBUNIT 1 HOMOLOG, BACTEROID"/>
    <property type="match status" value="1"/>
</dbReference>
<comment type="caution">
    <text evidence="23">The sequence shown here is derived from an EMBL/GenBank/DDBJ whole genome shotgun (WGS) entry which is preliminary data.</text>
</comment>
<evidence type="ECO:0000256" key="18">
    <source>
        <dbReference type="ARBA" id="ARBA00023136"/>
    </source>
</evidence>
<evidence type="ECO:0000256" key="13">
    <source>
        <dbReference type="ARBA" id="ARBA00022967"/>
    </source>
</evidence>
<dbReference type="EMBL" id="WHJG01000016">
    <property type="protein sequence ID" value="NHZ80877.1"/>
    <property type="molecule type" value="Genomic_DNA"/>
</dbReference>
<evidence type="ECO:0000256" key="6">
    <source>
        <dbReference type="ARBA" id="ARBA00012949"/>
    </source>
</evidence>
<comment type="cofactor">
    <cofactor evidence="2">
        <name>Cu(2+)</name>
        <dbReference type="ChEBI" id="CHEBI:29036"/>
    </cofactor>
</comment>
<evidence type="ECO:0000259" key="22">
    <source>
        <dbReference type="PROSITE" id="PS50855"/>
    </source>
</evidence>
<dbReference type="PROSITE" id="PS50855">
    <property type="entry name" value="COX1"/>
    <property type="match status" value="1"/>
</dbReference>
<evidence type="ECO:0000256" key="17">
    <source>
        <dbReference type="ARBA" id="ARBA00023008"/>
    </source>
</evidence>
<feature type="transmembrane region" description="Helical" evidence="21">
    <location>
        <begin position="384"/>
        <end position="411"/>
    </location>
</feature>
<evidence type="ECO:0000256" key="8">
    <source>
        <dbReference type="ARBA" id="ARBA00022475"/>
    </source>
</evidence>
<evidence type="ECO:0000256" key="5">
    <source>
        <dbReference type="ARBA" id="ARBA00009578"/>
    </source>
</evidence>
<evidence type="ECO:0000313" key="24">
    <source>
        <dbReference type="Proteomes" id="UP000621455"/>
    </source>
</evidence>
<keyword evidence="13" id="KW-1278">Translocase</keyword>
<dbReference type="RefSeq" id="WP_167088211.1">
    <property type="nucleotide sequence ID" value="NZ_WHJG01000016.1"/>
</dbReference>
<dbReference type="InterPro" id="IPR023616">
    <property type="entry name" value="Cyt_c_oxase-like_su1_dom"/>
</dbReference>
<keyword evidence="10 20" id="KW-0679">Respiratory chain</keyword>
<feature type="transmembrane region" description="Helical" evidence="21">
    <location>
        <begin position="91"/>
        <end position="114"/>
    </location>
</feature>
<feature type="transmembrane region" description="Helical" evidence="21">
    <location>
        <begin position="342"/>
        <end position="364"/>
    </location>
</feature>
<organism evidence="23 24">
    <name type="scientific">Massilia frigida</name>
    <dbReference type="NCBI Taxonomy" id="2609281"/>
    <lineage>
        <taxon>Bacteria</taxon>
        <taxon>Pseudomonadati</taxon>
        <taxon>Pseudomonadota</taxon>
        <taxon>Betaproteobacteria</taxon>
        <taxon>Burkholderiales</taxon>
        <taxon>Oxalobacteraceae</taxon>
        <taxon>Telluria group</taxon>
        <taxon>Massilia</taxon>
    </lineage>
</organism>
<proteinExistence type="inferred from homology"/>
<name>A0ABX0N707_9BURK</name>
<evidence type="ECO:0000256" key="16">
    <source>
        <dbReference type="ARBA" id="ARBA00023004"/>
    </source>
</evidence>
<evidence type="ECO:0000256" key="21">
    <source>
        <dbReference type="SAM" id="Phobius"/>
    </source>
</evidence>
<comment type="subcellular location">
    <subcellularLocation>
        <location evidence="3">Cell membrane</location>
        <topology evidence="3">Multi-pass membrane protein</topology>
    </subcellularLocation>
</comment>
<keyword evidence="15 21" id="KW-1133">Transmembrane helix</keyword>
<dbReference type="GO" id="GO:0016491">
    <property type="term" value="F:oxidoreductase activity"/>
    <property type="evidence" value="ECO:0007669"/>
    <property type="project" value="UniProtKB-KW"/>
</dbReference>
<evidence type="ECO:0000256" key="9">
    <source>
        <dbReference type="ARBA" id="ARBA00022617"/>
    </source>
</evidence>
<feature type="transmembrane region" description="Helical" evidence="21">
    <location>
        <begin position="160"/>
        <end position="182"/>
    </location>
</feature>